<dbReference type="Proteomes" id="UP000177091">
    <property type="component" value="Unassembled WGS sequence"/>
</dbReference>
<protein>
    <recommendedName>
        <fullName evidence="3">Metallopeptidase family protein</fullName>
    </recommendedName>
</protein>
<accession>A0A1F7WPR8</accession>
<reference evidence="1 2" key="1">
    <citation type="journal article" date="2016" name="Nat. Commun.">
        <title>Thousands of microbial genomes shed light on interconnected biogeochemical processes in an aquifer system.</title>
        <authorList>
            <person name="Anantharaman K."/>
            <person name="Brown C.T."/>
            <person name="Hug L.A."/>
            <person name="Sharon I."/>
            <person name="Castelle C.J."/>
            <person name="Probst A.J."/>
            <person name="Thomas B.C."/>
            <person name="Singh A."/>
            <person name="Wilkins M.J."/>
            <person name="Karaoz U."/>
            <person name="Brodie E.L."/>
            <person name="Williams K.H."/>
            <person name="Hubbard S.S."/>
            <person name="Banfield J.F."/>
        </authorList>
    </citation>
    <scope>NUCLEOTIDE SEQUENCE [LARGE SCALE GENOMIC DNA]</scope>
</reference>
<dbReference type="CDD" id="cd12952">
    <property type="entry name" value="MMP_ACEL2062"/>
    <property type="match status" value="1"/>
</dbReference>
<evidence type="ECO:0000313" key="2">
    <source>
        <dbReference type="Proteomes" id="UP000177091"/>
    </source>
</evidence>
<evidence type="ECO:0008006" key="3">
    <source>
        <dbReference type="Google" id="ProtNLM"/>
    </source>
</evidence>
<dbReference type="EMBL" id="MGFK01000006">
    <property type="protein sequence ID" value="OGM04782.1"/>
    <property type="molecule type" value="Genomic_DNA"/>
</dbReference>
<proteinExistence type="predicted"/>
<organism evidence="1 2">
    <name type="scientific">Candidatus Woesebacteria bacterium GWA1_42_12</name>
    <dbReference type="NCBI Taxonomy" id="1802472"/>
    <lineage>
        <taxon>Bacteria</taxon>
        <taxon>Candidatus Woeseibacteriota</taxon>
    </lineage>
</organism>
<dbReference type="AlphaFoldDB" id="A0A1F7WPR8"/>
<name>A0A1F7WPR8_9BACT</name>
<comment type="caution">
    <text evidence="1">The sequence shown here is derived from an EMBL/GenBank/DDBJ whole genome shotgun (WGS) entry which is preliminary data.</text>
</comment>
<dbReference type="InterPro" id="IPR038555">
    <property type="entry name" value="Zincin_1_sf"/>
</dbReference>
<sequence>MDDSQFESAIVQAIKDLPQEFKDKLDNVAIVAADWPTRTQLEVLTKRGERGLLLGLYQGIPQTKRRNYGVGPTLPDKITIFKYPLLRISRSYEEAIANIKATVIHEIAHHFGMSEEDIHKARRRNEAN</sequence>
<dbReference type="Pfam" id="PF06262">
    <property type="entry name" value="Zincin_1"/>
    <property type="match status" value="1"/>
</dbReference>
<dbReference type="InterPro" id="IPR010428">
    <property type="entry name" value="Zincin_1"/>
</dbReference>
<gene>
    <name evidence="1" type="ORF">A2112_02500</name>
</gene>
<dbReference type="Gene3D" id="3.30.2010.20">
    <property type="match status" value="1"/>
</dbReference>
<evidence type="ECO:0000313" key="1">
    <source>
        <dbReference type="EMBL" id="OGM04782.1"/>
    </source>
</evidence>
<dbReference type="SUPFAM" id="SSF55486">
    <property type="entry name" value="Metalloproteases ('zincins'), catalytic domain"/>
    <property type="match status" value="1"/>
</dbReference>